<organism evidence="3 4">
    <name type="scientific">Acropora cervicornis</name>
    <name type="common">Staghorn coral</name>
    <dbReference type="NCBI Taxonomy" id="6130"/>
    <lineage>
        <taxon>Eukaryota</taxon>
        <taxon>Metazoa</taxon>
        <taxon>Cnidaria</taxon>
        <taxon>Anthozoa</taxon>
        <taxon>Hexacorallia</taxon>
        <taxon>Scleractinia</taxon>
        <taxon>Astrocoeniina</taxon>
        <taxon>Acroporidae</taxon>
        <taxon>Acropora</taxon>
    </lineage>
</organism>
<evidence type="ECO:0000259" key="2">
    <source>
        <dbReference type="Pfam" id="PF00149"/>
    </source>
</evidence>
<dbReference type="Pfam" id="PF00149">
    <property type="entry name" value="Metallophos"/>
    <property type="match status" value="1"/>
</dbReference>
<dbReference type="AlphaFoldDB" id="A0AAD9Q1S4"/>
<dbReference type="Proteomes" id="UP001249851">
    <property type="component" value="Unassembled WGS sequence"/>
</dbReference>
<dbReference type="GO" id="GO:0016787">
    <property type="term" value="F:hydrolase activity"/>
    <property type="evidence" value="ECO:0007669"/>
    <property type="project" value="InterPro"/>
</dbReference>
<dbReference type="CDD" id="cd07385">
    <property type="entry name" value="MPP_YkuE_C"/>
    <property type="match status" value="1"/>
</dbReference>
<dbReference type="InterPro" id="IPR029052">
    <property type="entry name" value="Metallo-depent_PP-like"/>
</dbReference>
<dbReference type="SUPFAM" id="SSF56300">
    <property type="entry name" value="Metallo-dependent phosphatases"/>
    <property type="match status" value="1"/>
</dbReference>
<dbReference type="PANTHER" id="PTHR31302">
    <property type="entry name" value="TRANSMEMBRANE PROTEIN WITH METALLOPHOSPHOESTERASE DOMAIN-RELATED"/>
    <property type="match status" value="1"/>
</dbReference>
<protein>
    <submittedName>
        <fullName evidence="3">Transmembrane protein with metallophosphoesterase domain</fullName>
    </submittedName>
</protein>
<gene>
    <name evidence="3" type="ORF">P5673_025593</name>
</gene>
<dbReference type="EMBL" id="JARQWQ010000080">
    <property type="protein sequence ID" value="KAK2553137.1"/>
    <property type="molecule type" value="Genomic_DNA"/>
</dbReference>
<feature type="transmembrane region" description="Helical" evidence="1">
    <location>
        <begin position="61"/>
        <end position="83"/>
    </location>
</feature>
<evidence type="ECO:0000313" key="4">
    <source>
        <dbReference type="Proteomes" id="UP001249851"/>
    </source>
</evidence>
<evidence type="ECO:0000256" key="1">
    <source>
        <dbReference type="SAM" id="Phobius"/>
    </source>
</evidence>
<reference evidence="3" key="2">
    <citation type="journal article" date="2023" name="Science">
        <title>Genomic signatures of disease resistance in endangered staghorn corals.</title>
        <authorList>
            <person name="Vollmer S.V."/>
            <person name="Selwyn J.D."/>
            <person name="Despard B.A."/>
            <person name="Roesel C.L."/>
        </authorList>
    </citation>
    <scope>NUCLEOTIDE SEQUENCE</scope>
    <source>
        <strain evidence="3">K2</strain>
    </source>
</reference>
<dbReference type="PANTHER" id="PTHR31302:SF0">
    <property type="entry name" value="TRANSMEMBRANE PROTEIN WITH METALLOPHOSPHOESTERASE DOMAIN"/>
    <property type="match status" value="1"/>
</dbReference>
<keyword evidence="4" id="KW-1185">Reference proteome</keyword>
<keyword evidence="1" id="KW-0472">Membrane</keyword>
<keyword evidence="1 3" id="KW-0812">Transmembrane</keyword>
<keyword evidence="1" id="KW-1133">Transmembrane helix</keyword>
<feature type="transmembrane region" description="Helical" evidence="1">
    <location>
        <begin position="141"/>
        <end position="164"/>
    </location>
</feature>
<proteinExistence type="predicted"/>
<sequence length="451" mass="50729">MIVLSLGWRVSRVGGFSKGKSHVVDMADMPLLRVLGGIGALLAASLAGTFLLDLKPQKKMVLFRIQIFLLFFLVICLVTRFVWVRLMILIPFRRTNSKVLFLVHWLSYGVFVTFVALAFFSIPIGRLFIGVEPYFITKMAFTCLGLLILLFFNLCVLSVVFIVLRFCKIFVPDADFWKSFLAIGTSVILCVHGFIVASNGPYVKRVTIPMLKLPKSLDRITILHLSDLHIGPMVGLSDVSRVVEMVSEIHPDVVVITGDLVDSTVQKLKQSIFPLKKLRAKYGAFFVTGNHEYYTGDVDAWLEQLKELGIQPLHNSYALISSRTNHQDKIYLAGVDDIEASWLGYEGHGMNLSKALRGHRFKYPTILLAHQPNAVQQVLNQYAGFDLILCGHTHGGQFFPMHLPIYLFNPFFAGLYKYKGTHIFVSSGTYFYSVPLRIFSQPEIAILTLVG</sequence>
<feature type="transmembrane region" description="Helical" evidence="1">
    <location>
        <begin position="31"/>
        <end position="54"/>
    </location>
</feature>
<feature type="transmembrane region" description="Helical" evidence="1">
    <location>
        <begin position="103"/>
        <end position="129"/>
    </location>
</feature>
<dbReference type="InterPro" id="IPR051158">
    <property type="entry name" value="Metallophosphoesterase_sf"/>
</dbReference>
<name>A0AAD9Q1S4_ACRCE</name>
<feature type="transmembrane region" description="Helical" evidence="1">
    <location>
        <begin position="176"/>
        <end position="197"/>
    </location>
</feature>
<evidence type="ECO:0000313" key="3">
    <source>
        <dbReference type="EMBL" id="KAK2553137.1"/>
    </source>
</evidence>
<reference evidence="3" key="1">
    <citation type="journal article" date="2023" name="G3 (Bethesda)">
        <title>Whole genome assembly and annotation of the endangered Caribbean coral Acropora cervicornis.</title>
        <authorList>
            <person name="Selwyn J.D."/>
            <person name="Vollmer S.V."/>
        </authorList>
    </citation>
    <scope>NUCLEOTIDE SEQUENCE</scope>
    <source>
        <strain evidence="3">K2</strain>
    </source>
</reference>
<accession>A0AAD9Q1S4</accession>
<dbReference type="Gene3D" id="3.60.21.10">
    <property type="match status" value="1"/>
</dbReference>
<dbReference type="InterPro" id="IPR004843">
    <property type="entry name" value="Calcineurin-like_PHP"/>
</dbReference>
<comment type="caution">
    <text evidence="3">The sequence shown here is derived from an EMBL/GenBank/DDBJ whole genome shotgun (WGS) entry which is preliminary data.</text>
</comment>
<feature type="domain" description="Calcineurin-like phosphoesterase" evidence="2">
    <location>
        <begin position="221"/>
        <end position="395"/>
    </location>
</feature>